<dbReference type="GO" id="GO:0005886">
    <property type="term" value="C:plasma membrane"/>
    <property type="evidence" value="ECO:0007669"/>
    <property type="project" value="TreeGrafter"/>
</dbReference>
<accession>A0A3Q9INR4</accession>
<feature type="transmembrane region" description="Helical" evidence="1">
    <location>
        <begin position="394"/>
        <end position="413"/>
    </location>
</feature>
<dbReference type="Gene3D" id="3.30.2090.10">
    <property type="entry name" value="Multidrug efflux transporter AcrB TolC docking domain, DN and DC subdomains"/>
    <property type="match status" value="2"/>
</dbReference>
<dbReference type="InterPro" id="IPR027463">
    <property type="entry name" value="AcrB_DN_DC_subdom"/>
</dbReference>
<dbReference type="Gene3D" id="3.30.70.1320">
    <property type="entry name" value="Multidrug efflux transporter AcrB pore domain like"/>
    <property type="match status" value="1"/>
</dbReference>
<dbReference type="EMBL" id="CP032819">
    <property type="protein sequence ID" value="AZS30192.1"/>
    <property type="molecule type" value="Genomic_DNA"/>
</dbReference>
<dbReference type="Gene3D" id="3.30.70.1440">
    <property type="entry name" value="Multidrug efflux transporter AcrB pore domain"/>
    <property type="match status" value="1"/>
</dbReference>
<feature type="transmembrane region" description="Helical" evidence="1">
    <location>
        <begin position="520"/>
        <end position="544"/>
    </location>
</feature>
<feature type="transmembrane region" description="Helical" evidence="1">
    <location>
        <begin position="909"/>
        <end position="928"/>
    </location>
</feature>
<feature type="transmembrane region" description="Helical" evidence="1">
    <location>
        <begin position="12"/>
        <end position="30"/>
    </location>
</feature>
<gene>
    <name evidence="2" type="ORF">D8S85_12000</name>
</gene>
<name>A0A3Q9INR4_9BACT</name>
<dbReference type="Gene3D" id="3.30.70.1430">
    <property type="entry name" value="Multidrug efflux transporter AcrB pore domain"/>
    <property type="match status" value="2"/>
</dbReference>
<dbReference type="RefSeq" id="WP_106480836.1">
    <property type="nucleotide sequence ID" value="NZ_CP032819.1"/>
</dbReference>
<dbReference type="InterPro" id="IPR001036">
    <property type="entry name" value="Acrflvin-R"/>
</dbReference>
<protein>
    <submittedName>
        <fullName evidence="2">Efflux RND transporter permease subunit</fullName>
    </submittedName>
</protein>
<feature type="transmembrane region" description="Helical" evidence="1">
    <location>
        <begin position="465"/>
        <end position="488"/>
    </location>
</feature>
<feature type="transmembrane region" description="Helical" evidence="1">
    <location>
        <begin position="434"/>
        <end position="453"/>
    </location>
</feature>
<keyword evidence="1" id="KW-0472">Membrane</keyword>
<feature type="transmembrane region" description="Helical" evidence="1">
    <location>
        <begin position="882"/>
        <end position="902"/>
    </location>
</feature>
<keyword evidence="1" id="KW-0812">Transmembrane</keyword>
<dbReference type="KEGG" id="buy:D8S85_12000"/>
<dbReference type="PANTHER" id="PTHR32063:SF18">
    <property type="entry name" value="CATION EFFLUX SYSTEM PROTEIN"/>
    <property type="match status" value="1"/>
</dbReference>
<dbReference type="Proteomes" id="UP000270673">
    <property type="component" value="Chromosome"/>
</dbReference>
<proteinExistence type="predicted"/>
<keyword evidence="1" id="KW-1133">Transmembrane helix</keyword>
<feature type="transmembrane region" description="Helical" evidence="1">
    <location>
        <begin position="981"/>
        <end position="999"/>
    </location>
</feature>
<feature type="transmembrane region" description="Helical" evidence="1">
    <location>
        <begin position="333"/>
        <end position="354"/>
    </location>
</feature>
<dbReference type="PRINTS" id="PR00702">
    <property type="entry name" value="ACRIFLAVINRP"/>
</dbReference>
<feature type="transmembrane region" description="Helical" evidence="1">
    <location>
        <begin position="1011"/>
        <end position="1033"/>
    </location>
</feature>
<dbReference type="Pfam" id="PF00873">
    <property type="entry name" value="ACR_tran"/>
    <property type="match status" value="1"/>
</dbReference>
<dbReference type="Gene3D" id="1.20.1640.10">
    <property type="entry name" value="Multidrug efflux transporter AcrB transmembrane domain"/>
    <property type="match status" value="2"/>
</dbReference>
<dbReference type="SUPFAM" id="SSF82714">
    <property type="entry name" value="Multidrug efflux transporter AcrB TolC docking domain, DN and DC subdomains"/>
    <property type="match status" value="1"/>
</dbReference>
<evidence type="ECO:0000313" key="3">
    <source>
        <dbReference type="Proteomes" id="UP000270673"/>
    </source>
</evidence>
<dbReference type="OrthoDB" id="9798415at2"/>
<evidence type="ECO:0000313" key="2">
    <source>
        <dbReference type="EMBL" id="AZS30192.1"/>
    </source>
</evidence>
<dbReference type="SUPFAM" id="SSF82693">
    <property type="entry name" value="Multidrug efflux transporter AcrB pore domain, PN1, PN2, PC1 and PC2 subdomains"/>
    <property type="match status" value="2"/>
</dbReference>
<dbReference type="SUPFAM" id="SSF82866">
    <property type="entry name" value="Multidrug efflux transporter AcrB transmembrane domain"/>
    <property type="match status" value="2"/>
</dbReference>
<dbReference type="GO" id="GO:0042910">
    <property type="term" value="F:xenobiotic transmembrane transporter activity"/>
    <property type="evidence" value="ECO:0007669"/>
    <property type="project" value="TreeGrafter"/>
</dbReference>
<evidence type="ECO:0000256" key="1">
    <source>
        <dbReference type="SAM" id="Phobius"/>
    </source>
</evidence>
<organism evidence="2 3">
    <name type="scientific">Butyricimonas faecalis</name>
    <dbReference type="NCBI Taxonomy" id="2093856"/>
    <lineage>
        <taxon>Bacteria</taxon>
        <taxon>Pseudomonadati</taxon>
        <taxon>Bacteroidota</taxon>
        <taxon>Bacteroidia</taxon>
        <taxon>Bacteroidales</taxon>
        <taxon>Odoribacteraceae</taxon>
        <taxon>Butyricimonas</taxon>
    </lineage>
</organism>
<sequence length="1043" mass="115606">MTNLTDYALNNRALVKFFIAVLVIGGIFAFNSMSKLEDPEIKVKQAMVVTVYPGASAHQVELEVTDVLEKSIRSMGAIGSIESKSMADMSLITVELESTVSPDELEQKWDILRRKVTNAQAQMPDGVRPSVVMDDFGDVYGMFYAITTDGVGDEQLLDYAQLVKRELQDIEGVRRVEIYGNRTPCINIEMMQDKMANLGVHPMEVLSTLNSQNKTVYPGYFNSGDQRLRVAINDSYKSIEDIKNLIIQGHEDDQLRLRDIASITEGYEDPARNGMKYDGKQAFGLAISMEKGGNIITLGEKVDRELQQLKESRIPVGVDFQKVFFQPDRVREAINVFMVNLVESVVIVILVLMLTMGFRSGMIIGTGLVIIVLGSFVVLYLFDGTLQRVSLGSLIVAMGMLVDNAIVIVDGILVDLERGVKRPAALTNIAKKTAMPLLGATLIAILAFFPIFISPDTTGEYVRDLFIVLAVSLLLSWVLALTQIPIHADHSLKVKPKKTNENLYDSKIYRLFRQFLSFMLWHKSMAIGVVVILLAITAFLYRYIPQGFFPDLSYTQLYIEFKMPEGTRVERVESDLAKIEDYLLSRPEVTHVTTSVGGTPARYNLVRSIAEPTMSYGELIVDYTTPEELKASMTEIQDYLTAHYPDAYVRMKRYNLMYKKYPIELMFTGPDPAVLRELTAKAEQIMRDEPAITLVTNDWEPMTPTLMVNYYQPIARSVGLSRSDVGLSMLAATDGMPVGSFYEGVHAKPLYMKSVDSEGEKVEALDNIPVWSVLPSTAALNEESLKELLMGTMSGEDLLSQSIGSIPLNQATQGVSLKWEDPVVRRYNGQRAMRAQCNNALGYTAESARSLIVAKVDTITLPEGYAKQWLGERKASNDSMKYLFANIPLAVILMIAILIMLFKDFRKPIIIFCCLPLAAIGIVLGMLISGKEFGFVAIVGALGLVGMMIKNGVVLLDEIGLQIASGKDQTQALLDSSSSRFRPVMMASLTTILGMIPLLGDDMFGSMAVTIMGGLLVGTVITLVFIPVLYAIFFKEKKSDSIS</sequence>
<feature type="transmembrane region" description="Helical" evidence="1">
    <location>
        <begin position="361"/>
        <end position="382"/>
    </location>
</feature>
<dbReference type="AlphaFoldDB" id="A0A3Q9INR4"/>
<dbReference type="PANTHER" id="PTHR32063">
    <property type="match status" value="1"/>
</dbReference>
<feature type="transmembrane region" description="Helical" evidence="1">
    <location>
        <begin position="934"/>
        <end position="960"/>
    </location>
</feature>
<keyword evidence="3" id="KW-1185">Reference proteome</keyword>
<reference evidence="2 3" key="1">
    <citation type="submission" date="2018-10" db="EMBL/GenBank/DDBJ databases">
        <title>Butyricimonas faecalis sp. nov., isolated from human faeces and emended description of the genus Butyricimonas.</title>
        <authorList>
            <person name="Le Roy T."/>
            <person name="Van der Smissen P."/>
            <person name="Paquot A."/>
            <person name="Delzenne N."/>
            <person name="Muccioli G."/>
            <person name="Collet J.-F."/>
            <person name="Cani P.D."/>
        </authorList>
    </citation>
    <scope>NUCLEOTIDE SEQUENCE [LARGE SCALE GENOMIC DNA]</scope>
    <source>
        <strain evidence="2 3">H184</strain>
    </source>
</reference>